<evidence type="ECO:0000313" key="1">
    <source>
        <dbReference type="EnsemblPlants" id="TuG1812G0700003165.01.T01.cds447480"/>
    </source>
</evidence>
<keyword evidence="2" id="KW-1185">Reference proteome</keyword>
<dbReference type="EnsemblPlants" id="TuG1812G0700003165.01.T01">
    <property type="protein sequence ID" value="TuG1812G0700003165.01.T01.cds447480"/>
    <property type="gene ID" value="TuG1812G0700003165.01"/>
</dbReference>
<protein>
    <submittedName>
        <fullName evidence="1">Uncharacterized protein</fullName>
    </submittedName>
</protein>
<reference evidence="1" key="3">
    <citation type="submission" date="2022-06" db="UniProtKB">
        <authorList>
            <consortium name="EnsemblPlants"/>
        </authorList>
    </citation>
    <scope>IDENTIFICATION</scope>
</reference>
<dbReference type="AlphaFoldDB" id="A0A8R7V7L8"/>
<name>A0A8R7V7L8_TRIUA</name>
<reference evidence="2" key="1">
    <citation type="journal article" date="2013" name="Nature">
        <title>Draft genome of the wheat A-genome progenitor Triticum urartu.</title>
        <authorList>
            <person name="Ling H.Q."/>
            <person name="Zhao S."/>
            <person name="Liu D."/>
            <person name="Wang J."/>
            <person name="Sun H."/>
            <person name="Zhang C."/>
            <person name="Fan H."/>
            <person name="Li D."/>
            <person name="Dong L."/>
            <person name="Tao Y."/>
            <person name="Gao C."/>
            <person name="Wu H."/>
            <person name="Li Y."/>
            <person name="Cui Y."/>
            <person name="Guo X."/>
            <person name="Zheng S."/>
            <person name="Wang B."/>
            <person name="Yu K."/>
            <person name="Liang Q."/>
            <person name="Yang W."/>
            <person name="Lou X."/>
            <person name="Chen J."/>
            <person name="Feng M."/>
            <person name="Jian J."/>
            <person name="Zhang X."/>
            <person name="Luo G."/>
            <person name="Jiang Y."/>
            <person name="Liu J."/>
            <person name="Wang Z."/>
            <person name="Sha Y."/>
            <person name="Zhang B."/>
            <person name="Wu H."/>
            <person name="Tang D."/>
            <person name="Shen Q."/>
            <person name="Xue P."/>
            <person name="Zou S."/>
            <person name="Wang X."/>
            <person name="Liu X."/>
            <person name="Wang F."/>
            <person name="Yang Y."/>
            <person name="An X."/>
            <person name="Dong Z."/>
            <person name="Zhang K."/>
            <person name="Zhang X."/>
            <person name="Luo M.C."/>
            <person name="Dvorak J."/>
            <person name="Tong Y."/>
            <person name="Wang J."/>
            <person name="Yang H."/>
            <person name="Li Z."/>
            <person name="Wang D."/>
            <person name="Zhang A."/>
            <person name="Wang J."/>
        </authorList>
    </citation>
    <scope>NUCLEOTIDE SEQUENCE</scope>
    <source>
        <strain evidence="2">cv. G1812</strain>
    </source>
</reference>
<proteinExistence type="predicted"/>
<organism evidence="1 2">
    <name type="scientific">Triticum urartu</name>
    <name type="common">Red wild einkorn</name>
    <name type="synonym">Crithodium urartu</name>
    <dbReference type="NCBI Taxonomy" id="4572"/>
    <lineage>
        <taxon>Eukaryota</taxon>
        <taxon>Viridiplantae</taxon>
        <taxon>Streptophyta</taxon>
        <taxon>Embryophyta</taxon>
        <taxon>Tracheophyta</taxon>
        <taxon>Spermatophyta</taxon>
        <taxon>Magnoliopsida</taxon>
        <taxon>Liliopsida</taxon>
        <taxon>Poales</taxon>
        <taxon>Poaceae</taxon>
        <taxon>BOP clade</taxon>
        <taxon>Pooideae</taxon>
        <taxon>Triticodae</taxon>
        <taxon>Triticeae</taxon>
        <taxon>Triticinae</taxon>
        <taxon>Triticum</taxon>
    </lineage>
</organism>
<sequence length="31" mass="3479">MRLSMTTSPTTYPCLPRFQASQPPLFIPISP</sequence>
<accession>A0A8R7V7L8</accession>
<reference evidence="1" key="2">
    <citation type="submission" date="2018-03" db="EMBL/GenBank/DDBJ databases">
        <title>The Triticum urartu genome reveals the dynamic nature of wheat genome evolution.</title>
        <authorList>
            <person name="Ling H."/>
            <person name="Ma B."/>
            <person name="Shi X."/>
            <person name="Liu H."/>
            <person name="Dong L."/>
            <person name="Sun H."/>
            <person name="Cao Y."/>
            <person name="Gao Q."/>
            <person name="Zheng S."/>
            <person name="Li Y."/>
            <person name="Yu Y."/>
            <person name="Du H."/>
            <person name="Qi M."/>
            <person name="Li Y."/>
            <person name="Yu H."/>
            <person name="Cui Y."/>
            <person name="Wang N."/>
            <person name="Chen C."/>
            <person name="Wu H."/>
            <person name="Zhao Y."/>
            <person name="Zhang J."/>
            <person name="Li Y."/>
            <person name="Zhou W."/>
            <person name="Zhang B."/>
            <person name="Hu W."/>
            <person name="Eijk M."/>
            <person name="Tang J."/>
            <person name="Witsenboer H."/>
            <person name="Zhao S."/>
            <person name="Li Z."/>
            <person name="Zhang A."/>
            <person name="Wang D."/>
            <person name="Liang C."/>
        </authorList>
    </citation>
    <scope>NUCLEOTIDE SEQUENCE [LARGE SCALE GENOMIC DNA]</scope>
    <source>
        <strain evidence="1">cv. G1812</strain>
    </source>
</reference>
<dbReference type="Gramene" id="TuG1812G0700003165.01.T01">
    <property type="protein sequence ID" value="TuG1812G0700003165.01.T01.cds447480"/>
    <property type="gene ID" value="TuG1812G0700003165.01"/>
</dbReference>
<dbReference type="Proteomes" id="UP000015106">
    <property type="component" value="Chromosome 7"/>
</dbReference>
<evidence type="ECO:0000313" key="2">
    <source>
        <dbReference type="Proteomes" id="UP000015106"/>
    </source>
</evidence>